<proteinExistence type="predicted"/>
<dbReference type="InParanoid" id="A0A423PZC6"/>
<organism evidence="1 2">
    <name type="scientific">Salinisphaera japonica YTM-1</name>
    <dbReference type="NCBI Taxonomy" id="1209778"/>
    <lineage>
        <taxon>Bacteria</taxon>
        <taxon>Pseudomonadati</taxon>
        <taxon>Pseudomonadota</taxon>
        <taxon>Gammaproteobacteria</taxon>
        <taxon>Salinisphaerales</taxon>
        <taxon>Salinisphaeraceae</taxon>
        <taxon>Salinisphaera</taxon>
    </lineage>
</organism>
<reference evidence="1 2" key="1">
    <citation type="submission" date="2013-10" db="EMBL/GenBank/DDBJ databases">
        <title>Salinisphaera japonica YTM-1 Genome Sequencing.</title>
        <authorList>
            <person name="Lai Q."/>
            <person name="Li C."/>
            <person name="Shao Z."/>
        </authorList>
    </citation>
    <scope>NUCLEOTIDE SEQUENCE [LARGE SCALE GENOMIC DNA]</scope>
    <source>
        <strain evidence="1 2">YTM-1</strain>
    </source>
</reference>
<gene>
    <name evidence="1" type="ORF">SAJA_03835</name>
</gene>
<dbReference type="InterPro" id="IPR015943">
    <property type="entry name" value="WD40/YVTN_repeat-like_dom_sf"/>
</dbReference>
<protein>
    <submittedName>
        <fullName evidence="1">Glutaminyl-peptide cyclotransferase</fullName>
    </submittedName>
</protein>
<dbReference type="InterPro" id="IPR007788">
    <property type="entry name" value="QCT"/>
</dbReference>
<comment type="caution">
    <text evidence="1">The sequence shown here is derived from an EMBL/GenBank/DDBJ whole genome shotgun (WGS) entry which is preliminary data.</text>
</comment>
<dbReference type="Proteomes" id="UP000285310">
    <property type="component" value="Unassembled WGS sequence"/>
</dbReference>
<dbReference type="SUPFAM" id="SSF63825">
    <property type="entry name" value="YWTD domain"/>
    <property type="match status" value="1"/>
</dbReference>
<keyword evidence="2" id="KW-1185">Reference proteome</keyword>
<dbReference type="GO" id="GO:0016603">
    <property type="term" value="F:glutaminyl-peptide cyclotransferase activity"/>
    <property type="evidence" value="ECO:0007669"/>
    <property type="project" value="InterPro"/>
</dbReference>
<evidence type="ECO:0000313" key="1">
    <source>
        <dbReference type="EMBL" id="ROO30961.1"/>
    </source>
</evidence>
<dbReference type="AlphaFoldDB" id="A0A423PZC6"/>
<dbReference type="PANTHER" id="PTHR31270">
    <property type="entry name" value="GLUTAMINYL-PEPTIDE CYCLOTRANSFERASE"/>
    <property type="match status" value="1"/>
</dbReference>
<dbReference type="EMBL" id="AYKG01000008">
    <property type="protein sequence ID" value="ROO30961.1"/>
    <property type="molecule type" value="Genomic_DNA"/>
</dbReference>
<accession>A0A423PZC6</accession>
<dbReference type="PANTHER" id="PTHR31270:SF1">
    <property type="entry name" value="GLUTAMINYL-PEPTIDE CYCLOTRANSFERASE"/>
    <property type="match status" value="1"/>
</dbReference>
<dbReference type="Gene3D" id="2.130.10.10">
    <property type="entry name" value="YVTN repeat-like/Quinoprotein amine dehydrogenase"/>
    <property type="match status" value="1"/>
</dbReference>
<dbReference type="Pfam" id="PF05096">
    <property type="entry name" value="Glu_cyclase_2"/>
    <property type="match status" value="1"/>
</dbReference>
<keyword evidence="1" id="KW-0808">Transferase</keyword>
<evidence type="ECO:0000313" key="2">
    <source>
        <dbReference type="Proteomes" id="UP000285310"/>
    </source>
</evidence>
<name>A0A423PZC6_9GAMM</name>
<sequence length="301" mass="33515">MSAAWFCDDSLIDHTRGLTMSKPYLTARRLSANRWLAISLLALGLVMSNIAAAKVVAEPVHVSQRLPHDASAFTQGFLIDEAGQWYESTGLYGHSTIRHVEPRTGQAITRRELKPRYFGEGLALVDDRLYQLTWKAGRVFVYDRDTLRHIADFSYAGQGWGLARCGDALVMSDGSDTLTFRDPNTFEITERLPVHRAGQTVDELNELEVIHGMIWANQWHTNRLLIIDPGSGDVVAVRDATRLAAEQPDSADVFNGIAYDRAADRVYVTGKQWAYVYALDAGASRIGVSARTSQRCRMPAE</sequence>